<gene>
    <name evidence="1" type="ORF">KL771_26815</name>
</gene>
<comment type="caution">
    <text evidence="1">The sequence shown here is derived from an EMBL/GenBank/DDBJ whole genome shotgun (WGS) entry which is preliminary data.</text>
</comment>
<name>A0A947GFE3_9HYPH</name>
<dbReference type="InterPro" id="IPR018777">
    <property type="entry name" value="Replication_initiator_prot_A"/>
</dbReference>
<protein>
    <submittedName>
        <fullName evidence="1">Replication initiator protein A</fullName>
    </submittedName>
</protein>
<evidence type="ECO:0000313" key="1">
    <source>
        <dbReference type="EMBL" id="MBT9293102.1"/>
    </source>
</evidence>
<reference evidence="1 2" key="1">
    <citation type="submission" date="2021-06" db="EMBL/GenBank/DDBJ databases">
        <authorList>
            <person name="Grouzdev D.S."/>
            <person name="Koziaeva V."/>
        </authorList>
    </citation>
    <scope>NUCLEOTIDE SEQUENCE [LARGE SCALE GENOMIC DNA]</scope>
    <source>
        <strain evidence="1 2">22</strain>
    </source>
</reference>
<dbReference type="RefSeq" id="WP_261971600.1">
    <property type="nucleotide sequence ID" value="NZ_JAHHZF010000020.1"/>
</dbReference>
<evidence type="ECO:0000313" key="2">
    <source>
        <dbReference type="Proteomes" id="UP000766595"/>
    </source>
</evidence>
<organism evidence="1 2">
    <name type="scientific">Prosthecodimorpha staleyi</name>
    <dbReference type="NCBI Taxonomy" id="2840188"/>
    <lineage>
        <taxon>Bacteria</taxon>
        <taxon>Pseudomonadati</taxon>
        <taxon>Pseudomonadota</taxon>
        <taxon>Alphaproteobacteria</taxon>
        <taxon>Hyphomicrobiales</taxon>
        <taxon>Ancalomicrobiaceae</taxon>
        <taxon>Prosthecodimorpha</taxon>
    </lineage>
</organism>
<keyword evidence="2" id="KW-1185">Reference proteome</keyword>
<accession>A0A947GFE3</accession>
<proteinExistence type="predicted"/>
<sequence>MPNRPVRLDLKPREAFAKLSLHEKNAYLQEVADTFCAQTDRPATELDKNALSRLRRYYSRRVWADLQLPENPTNELDKALQRLGEAMRLSAVRDDVTAALVSSLPGRKTLRTPPADDAQLEFFVPAIYDAPIKDDVNLMDVAPFALSKNVRTGVIQYELKDCIITVEGGAQSGLATAFDYDIFLNMVSYLAEEVRRYRVDDQKGLRPSLPAKVYRPSAAHILKFCRRSDGGKAYLDLEAALDRLTKTTIKIVNLSGGSRRQVDSRPLIGGYQVITKTSSGLPDTIEITIPDWVWLSVVRPDKSLSILTLNPDYFLISSAIGRFIYRLARKAAGKNEARYKVSDLHHRSGSSQELRFFARDLRRFVATTKLFPLPDYDLALTEGRDEMILHMQRRALPAGATSVPGNELPLVES</sequence>
<dbReference type="Pfam" id="PF10134">
    <property type="entry name" value="RPA"/>
    <property type="match status" value="1"/>
</dbReference>
<dbReference type="EMBL" id="JAHHZF010000020">
    <property type="protein sequence ID" value="MBT9293102.1"/>
    <property type="molecule type" value="Genomic_DNA"/>
</dbReference>
<dbReference type="Proteomes" id="UP000766595">
    <property type="component" value="Unassembled WGS sequence"/>
</dbReference>
<dbReference type="AlphaFoldDB" id="A0A947GFE3"/>